<evidence type="ECO:0000313" key="1">
    <source>
        <dbReference type="EMBL" id="MDP9850358.1"/>
    </source>
</evidence>
<organism evidence="1 2">
    <name type="scientific">Streptosporangium lutulentum</name>
    <dbReference type="NCBI Taxonomy" id="1461250"/>
    <lineage>
        <taxon>Bacteria</taxon>
        <taxon>Bacillati</taxon>
        <taxon>Actinomycetota</taxon>
        <taxon>Actinomycetes</taxon>
        <taxon>Streptosporangiales</taxon>
        <taxon>Streptosporangiaceae</taxon>
        <taxon>Streptosporangium</taxon>
    </lineage>
</organism>
<evidence type="ECO:0000313" key="2">
    <source>
        <dbReference type="Proteomes" id="UP001225356"/>
    </source>
</evidence>
<dbReference type="Proteomes" id="UP001225356">
    <property type="component" value="Unassembled WGS sequence"/>
</dbReference>
<dbReference type="RefSeq" id="WP_307569334.1">
    <property type="nucleotide sequence ID" value="NZ_JAUSQU010000003.1"/>
</dbReference>
<accession>A0ABT9QUA8</accession>
<proteinExistence type="predicted"/>
<gene>
    <name evidence="1" type="ORF">J2853_009654</name>
</gene>
<comment type="caution">
    <text evidence="1">The sequence shown here is derived from an EMBL/GenBank/DDBJ whole genome shotgun (WGS) entry which is preliminary data.</text>
</comment>
<protein>
    <submittedName>
        <fullName evidence="1">Uncharacterized protein</fullName>
    </submittedName>
</protein>
<reference evidence="1 2" key="1">
    <citation type="submission" date="2023-07" db="EMBL/GenBank/DDBJ databases">
        <title>Sequencing the genomes of 1000 actinobacteria strains.</title>
        <authorList>
            <person name="Klenk H.-P."/>
        </authorList>
    </citation>
    <scope>NUCLEOTIDE SEQUENCE [LARGE SCALE GENOMIC DNA]</scope>
    <source>
        <strain evidence="1 2">DSM 46740</strain>
    </source>
</reference>
<name>A0ABT9QUA8_9ACTN</name>
<sequence>MEIGDEGFRLSAEVALTLHQLLMSLWRKLFPPTDIMIDPKEDRVLHVEVDRAGLELDLYVGGEPSSGVTIPHNRIMEVAAALALTLPS</sequence>
<dbReference type="EMBL" id="JAUSQU010000003">
    <property type="protein sequence ID" value="MDP9850358.1"/>
    <property type="molecule type" value="Genomic_DNA"/>
</dbReference>
<keyword evidence="2" id="KW-1185">Reference proteome</keyword>